<sequence>MGRQNMQWRHKVGGGWRTALGAALRGVSRRAAVVQSTGRAHGYRFGALTSVPHFARGMSHVDLKVVLLGKEYGGKTSLVERYLYDRFDSATPYQNTIGAAYGAKQIVVRNRKITLGIWDTAGSERYEAMSRIYYRNAGAAVVCFDLIDRESFQKAKFWVEELRKYEEKCQIFLCGTKKDLIKEEGRPRAVHWSDALEYADAIGAKLFETSSKTGEGIADLFCQVAEDYLDTVSLQKNK</sequence>
<proteinExistence type="predicted"/>
<reference evidence="1 2" key="1">
    <citation type="journal article" date="2020" name="Cell">
        <title>Large-Scale Comparative Analyses of Tick Genomes Elucidate Their Genetic Diversity and Vector Capacities.</title>
        <authorList>
            <consortium name="Tick Genome and Microbiome Consortium (TIGMIC)"/>
            <person name="Jia N."/>
            <person name="Wang J."/>
            <person name="Shi W."/>
            <person name="Du L."/>
            <person name="Sun Y."/>
            <person name="Zhan W."/>
            <person name="Jiang J.F."/>
            <person name="Wang Q."/>
            <person name="Zhang B."/>
            <person name="Ji P."/>
            <person name="Bell-Sakyi L."/>
            <person name="Cui X.M."/>
            <person name="Yuan T.T."/>
            <person name="Jiang B.G."/>
            <person name="Yang W.F."/>
            <person name="Lam T.T."/>
            <person name="Chang Q.C."/>
            <person name="Ding S.J."/>
            <person name="Wang X.J."/>
            <person name="Zhu J.G."/>
            <person name="Ruan X.D."/>
            <person name="Zhao L."/>
            <person name="Wei J.T."/>
            <person name="Ye R.Z."/>
            <person name="Que T.C."/>
            <person name="Du C.H."/>
            <person name="Zhou Y.H."/>
            <person name="Cheng J.X."/>
            <person name="Dai P.F."/>
            <person name="Guo W.B."/>
            <person name="Han X.H."/>
            <person name="Huang E.J."/>
            <person name="Li L.F."/>
            <person name="Wei W."/>
            <person name="Gao Y.C."/>
            <person name="Liu J.Z."/>
            <person name="Shao H.Z."/>
            <person name="Wang X."/>
            <person name="Wang C.C."/>
            <person name="Yang T.C."/>
            <person name="Huo Q.B."/>
            <person name="Li W."/>
            <person name="Chen H.Y."/>
            <person name="Chen S.E."/>
            <person name="Zhou L.G."/>
            <person name="Ni X.B."/>
            <person name="Tian J.H."/>
            <person name="Sheng Y."/>
            <person name="Liu T."/>
            <person name="Pan Y.S."/>
            <person name="Xia L.Y."/>
            <person name="Li J."/>
            <person name="Zhao F."/>
            <person name="Cao W.C."/>
        </authorList>
    </citation>
    <scope>NUCLEOTIDE SEQUENCE [LARGE SCALE GENOMIC DNA]</scope>
    <source>
        <strain evidence="1">Iper-2018</strain>
    </source>
</reference>
<feature type="non-terminal residue" evidence="1">
    <location>
        <position position="238"/>
    </location>
</feature>
<name>A0AC60QHV2_IXOPE</name>
<comment type="caution">
    <text evidence="1">The sequence shown here is derived from an EMBL/GenBank/DDBJ whole genome shotgun (WGS) entry which is preliminary data.</text>
</comment>
<evidence type="ECO:0000313" key="1">
    <source>
        <dbReference type="EMBL" id="KAG0432978.1"/>
    </source>
</evidence>
<dbReference type="EMBL" id="JABSTQ010009098">
    <property type="protein sequence ID" value="KAG0432978.1"/>
    <property type="molecule type" value="Genomic_DNA"/>
</dbReference>
<accession>A0AC60QHV2</accession>
<dbReference type="Proteomes" id="UP000805193">
    <property type="component" value="Unassembled WGS sequence"/>
</dbReference>
<keyword evidence="2" id="KW-1185">Reference proteome</keyword>
<organism evidence="1 2">
    <name type="scientific">Ixodes persulcatus</name>
    <name type="common">Taiga tick</name>
    <dbReference type="NCBI Taxonomy" id="34615"/>
    <lineage>
        <taxon>Eukaryota</taxon>
        <taxon>Metazoa</taxon>
        <taxon>Ecdysozoa</taxon>
        <taxon>Arthropoda</taxon>
        <taxon>Chelicerata</taxon>
        <taxon>Arachnida</taxon>
        <taxon>Acari</taxon>
        <taxon>Parasitiformes</taxon>
        <taxon>Ixodida</taxon>
        <taxon>Ixodoidea</taxon>
        <taxon>Ixodidae</taxon>
        <taxon>Ixodinae</taxon>
        <taxon>Ixodes</taxon>
    </lineage>
</organism>
<evidence type="ECO:0000313" key="2">
    <source>
        <dbReference type="Proteomes" id="UP000805193"/>
    </source>
</evidence>
<gene>
    <name evidence="1" type="ORF">HPB47_020342</name>
</gene>
<protein>
    <submittedName>
        <fullName evidence="1">Uncharacterized protein</fullName>
    </submittedName>
</protein>